<dbReference type="InterPro" id="IPR050274">
    <property type="entry name" value="Nuclear_hormone_rcpt_NR2"/>
</dbReference>
<evidence type="ECO:0000256" key="1">
    <source>
        <dbReference type="ARBA" id="ARBA00005993"/>
    </source>
</evidence>
<reference evidence="14" key="1">
    <citation type="submission" date="2024-02" db="UniProtKB">
        <authorList>
            <consortium name="WormBaseParasite"/>
        </authorList>
    </citation>
    <scope>IDENTIFICATION</scope>
</reference>
<keyword evidence="13" id="KW-1185">Reference proteome</keyword>
<evidence type="ECO:0000259" key="12">
    <source>
        <dbReference type="PROSITE" id="PS51843"/>
    </source>
</evidence>
<dbReference type="SUPFAM" id="SSF57716">
    <property type="entry name" value="Glucocorticoid receptor-like (DNA-binding domain)"/>
    <property type="match status" value="1"/>
</dbReference>
<evidence type="ECO:0000256" key="3">
    <source>
        <dbReference type="ARBA" id="ARBA00022771"/>
    </source>
</evidence>
<evidence type="ECO:0000256" key="5">
    <source>
        <dbReference type="ARBA" id="ARBA00023015"/>
    </source>
</evidence>
<dbReference type="PROSITE" id="PS51030">
    <property type="entry name" value="NUCLEAR_REC_DBD_2"/>
    <property type="match status" value="1"/>
</dbReference>
<accession>A0AAF3EE89</accession>
<organism evidence="13 14">
    <name type="scientific">Mesorhabditis belari</name>
    <dbReference type="NCBI Taxonomy" id="2138241"/>
    <lineage>
        <taxon>Eukaryota</taxon>
        <taxon>Metazoa</taxon>
        <taxon>Ecdysozoa</taxon>
        <taxon>Nematoda</taxon>
        <taxon>Chromadorea</taxon>
        <taxon>Rhabditida</taxon>
        <taxon>Rhabditina</taxon>
        <taxon>Rhabditomorpha</taxon>
        <taxon>Rhabditoidea</taxon>
        <taxon>Rhabditidae</taxon>
        <taxon>Mesorhabditinae</taxon>
        <taxon>Mesorhabditis</taxon>
    </lineage>
</organism>
<dbReference type="InterPro" id="IPR013088">
    <property type="entry name" value="Znf_NHR/GATA"/>
</dbReference>
<dbReference type="PROSITE" id="PS51843">
    <property type="entry name" value="NR_LBD"/>
    <property type="match status" value="1"/>
</dbReference>
<keyword evidence="7 10" id="KW-0804">Transcription</keyword>
<dbReference type="SUPFAM" id="SSF48508">
    <property type="entry name" value="Nuclear receptor ligand-binding domain"/>
    <property type="match status" value="1"/>
</dbReference>
<dbReference type="AlphaFoldDB" id="A0AAF3EE89"/>
<dbReference type="Proteomes" id="UP000887575">
    <property type="component" value="Unassembled WGS sequence"/>
</dbReference>
<keyword evidence="5 10" id="KW-0805">Transcription regulation</keyword>
<dbReference type="GO" id="GO:0003700">
    <property type="term" value="F:DNA-binding transcription factor activity"/>
    <property type="evidence" value="ECO:0007669"/>
    <property type="project" value="InterPro"/>
</dbReference>
<dbReference type="PANTHER" id="PTHR24083">
    <property type="entry name" value="NUCLEAR HORMONE RECEPTOR"/>
    <property type="match status" value="1"/>
</dbReference>
<dbReference type="Pfam" id="PF00105">
    <property type="entry name" value="zf-C4"/>
    <property type="match status" value="1"/>
</dbReference>
<sequence length="429" mass="48390">MTNDCSEEILDLTANLSNDCEICGEPAIGWNYGAIVCGSCKIFFIRATTSAAPIPKCQNAERCVPPKFFCDKAGKVKCISCRYKRALRAGMDPERPARRRGCFLRERRAQVGLKPRGRPKNGEILKKPCTSGNIGLKELQIAAQSFSAPVFVGPCDSVETIRNLLNLESLISNDDLAKSIVLDYTYSLDVSITDVLANPGVLCQRVPMGIDGSNPPKIPENCLATLGGRLCARLSMHCADWCRGIPEFWNLHEEDRINLFARLIGQLGPFTDYFMTYKHSFTGGLLTTFGSHAKIDELHILDEFKETFYFHIYYGLNTVIPMMKRTEIRDEEFLLLKAIILFSSDIGFREISSQVTRKAFYKYTMILLEHLKIRFKDEKVALVKFNELMMIPMCMQTVAAKLQSQFGQVFLTKQAGVEGKFPEEIFFKT</sequence>
<dbReference type="Gene3D" id="1.10.565.10">
    <property type="entry name" value="Retinoid X Receptor"/>
    <property type="match status" value="1"/>
</dbReference>
<dbReference type="WBParaSite" id="MBELARI_LOCUS12286">
    <property type="protein sequence ID" value="MBELARI_LOCUS12286"/>
    <property type="gene ID" value="MBELARI_LOCUS12286"/>
</dbReference>
<evidence type="ECO:0000313" key="13">
    <source>
        <dbReference type="Proteomes" id="UP000887575"/>
    </source>
</evidence>
<protein>
    <submittedName>
        <fullName evidence="14">Uncharacterized protein</fullName>
    </submittedName>
</protein>
<keyword evidence="9 10" id="KW-0539">Nucleus</keyword>
<dbReference type="SMART" id="SM00430">
    <property type="entry name" value="HOLI"/>
    <property type="match status" value="1"/>
</dbReference>
<dbReference type="InterPro" id="IPR035500">
    <property type="entry name" value="NHR-like_dom_sf"/>
</dbReference>
<dbReference type="GO" id="GO:0005634">
    <property type="term" value="C:nucleus"/>
    <property type="evidence" value="ECO:0007669"/>
    <property type="project" value="UniProtKB-SubCell"/>
</dbReference>
<dbReference type="PROSITE" id="PS00031">
    <property type="entry name" value="NUCLEAR_REC_DBD_1"/>
    <property type="match status" value="1"/>
</dbReference>
<dbReference type="Gene3D" id="3.30.50.10">
    <property type="entry name" value="Erythroid Transcription Factor GATA-1, subunit A"/>
    <property type="match status" value="1"/>
</dbReference>
<evidence type="ECO:0000256" key="2">
    <source>
        <dbReference type="ARBA" id="ARBA00022723"/>
    </source>
</evidence>
<dbReference type="GO" id="GO:0043565">
    <property type="term" value="F:sequence-specific DNA binding"/>
    <property type="evidence" value="ECO:0007669"/>
    <property type="project" value="InterPro"/>
</dbReference>
<evidence type="ECO:0000256" key="9">
    <source>
        <dbReference type="ARBA" id="ARBA00023242"/>
    </source>
</evidence>
<dbReference type="PRINTS" id="PR00047">
    <property type="entry name" value="STROIDFINGER"/>
</dbReference>
<comment type="similarity">
    <text evidence="1 10">Belongs to the nuclear hormone receptor family.</text>
</comment>
<evidence type="ECO:0000256" key="8">
    <source>
        <dbReference type="ARBA" id="ARBA00023170"/>
    </source>
</evidence>
<keyword evidence="2 10" id="KW-0479">Metal-binding</keyword>
<evidence type="ECO:0000259" key="11">
    <source>
        <dbReference type="PROSITE" id="PS51030"/>
    </source>
</evidence>
<name>A0AAF3EE89_9BILA</name>
<keyword evidence="6 10" id="KW-0238">DNA-binding</keyword>
<dbReference type="SMART" id="SM00399">
    <property type="entry name" value="ZnF_C4"/>
    <property type="match status" value="1"/>
</dbReference>
<dbReference type="InterPro" id="IPR001628">
    <property type="entry name" value="Znf_hrmn_rcpt"/>
</dbReference>
<evidence type="ECO:0000256" key="10">
    <source>
        <dbReference type="RuleBase" id="RU004334"/>
    </source>
</evidence>
<keyword evidence="3 10" id="KW-0863">Zinc-finger</keyword>
<feature type="domain" description="NR LBD" evidence="12">
    <location>
        <begin position="156"/>
        <end position="428"/>
    </location>
</feature>
<dbReference type="Pfam" id="PF00104">
    <property type="entry name" value="Hormone_recep"/>
    <property type="match status" value="1"/>
</dbReference>
<comment type="subcellular location">
    <subcellularLocation>
        <location evidence="10">Nucleus</location>
    </subcellularLocation>
</comment>
<evidence type="ECO:0000256" key="6">
    <source>
        <dbReference type="ARBA" id="ARBA00023125"/>
    </source>
</evidence>
<feature type="domain" description="Nuclear receptor" evidence="11">
    <location>
        <begin position="17"/>
        <end position="98"/>
    </location>
</feature>
<evidence type="ECO:0000256" key="7">
    <source>
        <dbReference type="ARBA" id="ARBA00023163"/>
    </source>
</evidence>
<keyword evidence="8 10" id="KW-0675">Receptor</keyword>
<dbReference type="InterPro" id="IPR000536">
    <property type="entry name" value="Nucl_hrmn_rcpt_lig-bd"/>
</dbReference>
<evidence type="ECO:0000313" key="14">
    <source>
        <dbReference type="WBParaSite" id="MBELARI_LOCUS12286"/>
    </source>
</evidence>
<proteinExistence type="inferred from homology"/>
<dbReference type="GO" id="GO:0008270">
    <property type="term" value="F:zinc ion binding"/>
    <property type="evidence" value="ECO:0007669"/>
    <property type="project" value="UniProtKB-KW"/>
</dbReference>
<keyword evidence="4 10" id="KW-0862">Zinc</keyword>
<evidence type="ECO:0000256" key="4">
    <source>
        <dbReference type="ARBA" id="ARBA00022833"/>
    </source>
</evidence>